<evidence type="ECO:0000313" key="5">
    <source>
        <dbReference type="Proteomes" id="UP000198318"/>
    </source>
</evidence>
<feature type="transmembrane region" description="Helical" evidence="2">
    <location>
        <begin position="330"/>
        <end position="351"/>
    </location>
</feature>
<evidence type="ECO:0000256" key="1">
    <source>
        <dbReference type="SAM" id="MobiDB-lite"/>
    </source>
</evidence>
<proteinExistence type="predicted"/>
<keyword evidence="2" id="KW-0472">Membrane</keyword>
<dbReference type="GO" id="GO:0004672">
    <property type="term" value="F:protein kinase activity"/>
    <property type="evidence" value="ECO:0007669"/>
    <property type="project" value="InterPro"/>
</dbReference>
<feature type="region of interest" description="Disordered" evidence="1">
    <location>
        <begin position="174"/>
        <end position="203"/>
    </location>
</feature>
<keyword evidence="4" id="KW-0808">Transferase</keyword>
<name>A0A239NZT3_9ACTN</name>
<dbReference type="Proteomes" id="UP000198318">
    <property type="component" value="Unassembled WGS sequence"/>
</dbReference>
<dbReference type="InterPro" id="IPR011009">
    <property type="entry name" value="Kinase-like_dom_sf"/>
</dbReference>
<accession>A0A239NZT3</accession>
<sequence length="353" mass="37908">MNVNLRYRDVHGGEVEAKAVEAGGAEPPPRPPLEAVRLQLELPDRTRTVRCVRPVDRGPGGRAAGYRLLDAEILAGLRLARLCDGGPYPGSVTRLIGYDADTAEPFALLEPPRGVAVATYAGTLPTDQRRRFQVGLLRAVRLLNAAGIAHRAIGPDTVRWDGDEVQITDFSHAAPIGSPRTVAGTPPWQAPEQRPRIPDGWERGVVGPNDDVWAAGRLIFHVLTGEELDDRDKLADRPELAELLAGVFGAPDRRPSAQALLGRLGEADAPPRPLPPDPAFLRGREQFFAQRHRKHPHTAEPGPAPASEPPPERRAPAPSPPGAAARRSPAGAWVLWAGIAALVVVAGYLMLGR</sequence>
<dbReference type="Pfam" id="PF00069">
    <property type="entry name" value="Pkinase"/>
    <property type="match status" value="1"/>
</dbReference>
<organism evidence="4 5">
    <name type="scientific">Actinomadura meyerae</name>
    <dbReference type="NCBI Taxonomy" id="240840"/>
    <lineage>
        <taxon>Bacteria</taxon>
        <taxon>Bacillati</taxon>
        <taxon>Actinomycetota</taxon>
        <taxon>Actinomycetes</taxon>
        <taxon>Streptosporangiales</taxon>
        <taxon>Thermomonosporaceae</taxon>
        <taxon>Actinomadura</taxon>
    </lineage>
</organism>
<protein>
    <submittedName>
        <fullName evidence="4">Protein kinase domain-containing protein</fullName>
    </submittedName>
</protein>
<dbReference type="PROSITE" id="PS50011">
    <property type="entry name" value="PROTEIN_KINASE_DOM"/>
    <property type="match status" value="1"/>
</dbReference>
<dbReference type="RefSeq" id="WP_179271868.1">
    <property type="nucleotide sequence ID" value="NZ_FZOR01000057.1"/>
</dbReference>
<evidence type="ECO:0000313" key="4">
    <source>
        <dbReference type="EMBL" id="SNT60397.1"/>
    </source>
</evidence>
<dbReference type="AlphaFoldDB" id="A0A239NZT3"/>
<dbReference type="InterPro" id="IPR000719">
    <property type="entry name" value="Prot_kinase_dom"/>
</dbReference>
<dbReference type="GO" id="GO:0005524">
    <property type="term" value="F:ATP binding"/>
    <property type="evidence" value="ECO:0007669"/>
    <property type="project" value="InterPro"/>
</dbReference>
<keyword evidence="4" id="KW-0418">Kinase</keyword>
<feature type="domain" description="Protein kinase" evidence="3">
    <location>
        <begin position="1"/>
        <end position="288"/>
    </location>
</feature>
<dbReference type="EMBL" id="FZOR01000057">
    <property type="protein sequence ID" value="SNT60397.1"/>
    <property type="molecule type" value="Genomic_DNA"/>
</dbReference>
<keyword evidence="2" id="KW-1133">Transmembrane helix</keyword>
<gene>
    <name evidence="4" type="ORF">SAMN05443665_10578</name>
</gene>
<keyword evidence="2" id="KW-0812">Transmembrane</keyword>
<feature type="region of interest" description="Disordered" evidence="1">
    <location>
        <begin position="291"/>
        <end position="326"/>
    </location>
</feature>
<evidence type="ECO:0000256" key="2">
    <source>
        <dbReference type="SAM" id="Phobius"/>
    </source>
</evidence>
<evidence type="ECO:0000259" key="3">
    <source>
        <dbReference type="PROSITE" id="PS50011"/>
    </source>
</evidence>
<reference evidence="4 5" key="1">
    <citation type="submission" date="2017-06" db="EMBL/GenBank/DDBJ databases">
        <authorList>
            <person name="Kim H.J."/>
            <person name="Triplett B.A."/>
        </authorList>
    </citation>
    <scope>NUCLEOTIDE SEQUENCE [LARGE SCALE GENOMIC DNA]</scope>
    <source>
        <strain evidence="4 5">DSM 44715</strain>
    </source>
</reference>
<dbReference type="SUPFAM" id="SSF56112">
    <property type="entry name" value="Protein kinase-like (PK-like)"/>
    <property type="match status" value="1"/>
</dbReference>
<dbReference type="Gene3D" id="1.10.510.10">
    <property type="entry name" value="Transferase(Phosphotransferase) domain 1"/>
    <property type="match status" value="1"/>
</dbReference>
<keyword evidence="5" id="KW-1185">Reference proteome</keyword>
<feature type="compositionally biased region" description="Basic and acidic residues" evidence="1">
    <location>
        <begin position="193"/>
        <end position="202"/>
    </location>
</feature>